<accession>A0A081BQN9</accession>
<gene>
    <name evidence="3" type="ORF">U14_04994</name>
</gene>
<feature type="domain" description="EamA" evidence="2">
    <location>
        <begin position="19"/>
        <end position="149"/>
    </location>
</feature>
<dbReference type="Proteomes" id="UP000030700">
    <property type="component" value="Unassembled WGS sequence"/>
</dbReference>
<feature type="transmembrane region" description="Helical" evidence="1">
    <location>
        <begin position="77"/>
        <end position="95"/>
    </location>
</feature>
<feature type="transmembrane region" description="Helical" evidence="1">
    <location>
        <begin position="278"/>
        <end position="295"/>
    </location>
</feature>
<dbReference type="AlphaFoldDB" id="A0A081BQN9"/>
<dbReference type="InterPro" id="IPR000620">
    <property type="entry name" value="EamA_dom"/>
</dbReference>
<organism evidence="3">
    <name type="scientific">Candidatus Moduliflexus flocculans</name>
    <dbReference type="NCBI Taxonomy" id="1499966"/>
    <lineage>
        <taxon>Bacteria</taxon>
        <taxon>Candidatus Moduliflexota</taxon>
        <taxon>Candidatus Moduliflexia</taxon>
        <taxon>Candidatus Moduliflexales</taxon>
        <taxon>Candidatus Moduliflexaceae</taxon>
    </lineage>
</organism>
<dbReference type="Gene3D" id="1.10.3730.20">
    <property type="match status" value="1"/>
</dbReference>
<dbReference type="GO" id="GO:0016020">
    <property type="term" value="C:membrane"/>
    <property type="evidence" value="ECO:0007669"/>
    <property type="project" value="InterPro"/>
</dbReference>
<keyword evidence="1" id="KW-0472">Membrane</keyword>
<feature type="transmembrane region" description="Helical" evidence="1">
    <location>
        <begin position="159"/>
        <end position="178"/>
    </location>
</feature>
<keyword evidence="1" id="KW-1133">Transmembrane helix</keyword>
<name>A0A081BQN9_9BACT</name>
<feature type="transmembrane region" description="Helical" evidence="1">
    <location>
        <begin position="133"/>
        <end position="153"/>
    </location>
</feature>
<evidence type="ECO:0000256" key="1">
    <source>
        <dbReference type="SAM" id="Phobius"/>
    </source>
</evidence>
<evidence type="ECO:0000313" key="3">
    <source>
        <dbReference type="EMBL" id="GAK53720.1"/>
    </source>
</evidence>
<feature type="transmembrane region" description="Helical" evidence="1">
    <location>
        <begin position="107"/>
        <end position="126"/>
    </location>
</feature>
<protein>
    <recommendedName>
        <fullName evidence="2">EamA domain-containing protein</fullName>
    </recommendedName>
</protein>
<keyword evidence="1" id="KW-0812">Transmembrane</keyword>
<dbReference type="PANTHER" id="PTHR22911">
    <property type="entry name" value="ACYL-MALONYL CONDENSING ENZYME-RELATED"/>
    <property type="match status" value="1"/>
</dbReference>
<dbReference type="InterPro" id="IPR037185">
    <property type="entry name" value="EmrE-like"/>
</dbReference>
<feature type="transmembrane region" description="Helical" evidence="1">
    <location>
        <begin position="190"/>
        <end position="211"/>
    </location>
</feature>
<feature type="transmembrane region" description="Helical" evidence="1">
    <location>
        <begin position="223"/>
        <end position="245"/>
    </location>
</feature>
<dbReference type="STRING" id="1499966.U14_04994"/>
<dbReference type="Pfam" id="PF00892">
    <property type="entry name" value="EamA"/>
    <property type="match status" value="2"/>
</dbReference>
<dbReference type="SUPFAM" id="SSF103481">
    <property type="entry name" value="Multidrug resistance efflux transporter EmrE"/>
    <property type="match status" value="2"/>
</dbReference>
<dbReference type="HOGENOM" id="CLU_033863_0_1_0"/>
<feature type="domain" description="EamA" evidence="2">
    <location>
        <begin position="161"/>
        <end position="295"/>
    </location>
</feature>
<dbReference type="PANTHER" id="PTHR22911:SF76">
    <property type="entry name" value="EAMA DOMAIN-CONTAINING PROTEIN"/>
    <property type="match status" value="1"/>
</dbReference>
<feature type="transmembrane region" description="Helical" evidence="1">
    <location>
        <begin position="12"/>
        <end position="36"/>
    </location>
</feature>
<reference evidence="3" key="1">
    <citation type="journal article" date="2015" name="PeerJ">
        <title>First genomic representation of candidate bacterial phylum KSB3 points to enhanced environmental sensing as a trigger of wastewater bulking.</title>
        <authorList>
            <person name="Sekiguchi Y."/>
            <person name="Ohashi A."/>
            <person name="Parks D.H."/>
            <person name="Yamauchi T."/>
            <person name="Tyson G.W."/>
            <person name="Hugenholtz P."/>
        </authorList>
    </citation>
    <scope>NUCLEOTIDE SEQUENCE [LARGE SCALE GENOMIC DNA]</scope>
</reference>
<feature type="transmembrane region" description="Helical" evidence="1">
    <location>
        <begin position="252"/>
        <end position="272"/>
    </location>
</feature>
<proteinExistence type="predicted"/>
<evidence type="ECO:0000259" key="2">
    <source>
        <dbReference type="Pfam" id="PF00892"/>
    </source>
</evidence>
<dbReference type="EMBL" id="DF820460">
    <property type="protein sequence ID" value="GAK53720.1"/>
    <property type="molecule type" value="Genomic_DNA"/>
</dbReference>
<evidence type="ECO:0000313" key="4">
    <source>
        <dbReference type="Proteomes" id="UP000030700"/>
    </source>
</evidence>
<sequence>MGLSLKNLQSQLLSPTALAYLALFSGLFGLGMSAIFVRFAEAPGAVNGFYRMLTAVVIFAIPLNAQVRRHPITSKRAAWFALAAGACFAGDLAFWNTAVFMTSAANATFLANTAPLWVGLGSVVFFHQRLRPLFWIGLMISLSGAAILLNSDFHAGREVIIGSLLSLGAGFFYAGFFLTTEQARNGLNTFVSWWLAALGSMGCLLVIALALRQPFFGYPWPTYAWIFCGALVTQVGGYMFVNFALGHLPATIVSSTLLLQPVVTAIAAILLLHEPLCLFQIFGGFFVISGVWIVNRYGR</sequence>
<keyword evidence="4" id="KW-1185">Reference proteome</keyword>